<dbReference type="GO" id="GO:0005737">
    <property type="term" value="C:cytoplasm"/>
    <property type="evidence" value="ECO:0007669"/>
    <property type="project" value="TreeGrafter"/>
</dbReference>
<dbReference type="KEGG" id="tmai:FVE67_01070"/>
<evidence type="ECO:0000313" key="2">
    <source>
        <dbReference type="EMBL" id="QJA05466.1"/>
    </source>
</evidence>
<proteinExistence type="predicted"/>
<organism evidence="2 3">
    <name type="scientific">Thermosulfurimonas marina</name>
    <dbReference type="NCBI Taxonomy" id="2047767"/>
    <lineage>
        <taxon>Bacteria</taxon>
        <taxon>Pseudomonadati</taxon>
        <taxon>Thermodesulfobacteriota</taxon>
        <taxon>Thermodesulfobacteria</taxon>
        <taxon>Thermodesulfobacteriales</taxon>
        <taxon>Thermodesulfobacteriaceae</taxon>
        <taxon>Thermosulfurimonas</taxon>
    </lineage>
</organism>
<name>A0A6H1WQP7_9BACT</name>
<dbReference type="SUPFAM" id="SSF55681">
    <property type="entry name" value="Class II aaRS and biotin synthetases"/>
    <property type="match status" value="1"/>
</dbReference>
<sequence length="257" mass="29194">MAGELRAREIGADRRYFPRAERLMPLAYELALSEPRTAHGRVLRAGEVLSARGRHGRTWYAPFGGLWLALSLYDDHLPQTRGLLSLIFGLALGWMAERLEIPARVRWLNDLHYRGHKIAGVLLEKRNEWLLAGVGINVNNPPPKGLPAESLARLRGRPLNLEKLEELFLEGLRLYYGRLRALEAELAPYEEVPPNFLAEEFRRLSDTLGRCVAWATDLEKEEPLVGWARELEPDGTLLLEVEGKTLPLETGEVIYLF</sequence>
<feature type="domain" description="BPL/LPL catalytic" evidence="1">
    <location>
        <begin position="9"/>
        <end position="180"/>
    </location>
</feature>
<dbReference type="Gene3D" id="3.30.930.10">
    <property type="entry name" value="Bira Bifunctional Protein, Domain 2"/>
    <property type="match status" value="1"/>
</dbReference>
<reference evidence="2 3" key="1">
    <citation type="submission" date="2019-08" db="EMBL/GenBank/DDBJ databases">
        <title>Complete genome sequence of Thermosulfurimonas marina SU872T, an anaerobic thermophilic chemolithoautotrophic bacterium isolated from a shallow marine hydrothermal vent.</title>
        <authorList>
            <person name="Allioux M."/>
            <person name="Jebbar M."/>
            <person name="Slobodkina G."/>
            <person name="Slobodkin A."/>
            <person name="Moalic Y."/>
            <person name="Frolova A."/>
            <person name="Shao Z."/>
            <person name="Alain K."/>
        </authorList>
    </citation>
    <scope>NUCLEOTIDE SEQUENCE [LARGE SCALE GENOMIC DNA]</scope>
    <source>
        <strain evidence="2 3">SU872</strain>
    </source>
</reference>
<evidence type="ECO:0000259" key="1">
    <source>
        <dbReference type="PROSITE" id="PS51733"/>
    </source>
</evidence>
<gene>
    <name evidence="2" type="ORF">FVE67_01070</name>
</gene>
<dbReference type="InterPro" id="IPR004143">
    <property type="entry name" value="BPL_LPL_catalytic"/>
</dbReference>
<keyword evidence="3" id="KW-1185">Reference proteome</keyword>
<dbReference type="Proteomes" id="UP000501253">
    <property type="component" value="Chromosome"/>
</dbReference>
<dbReference type="EMBL" id="CP042909">
    <property type="protein sequence ID" value="QJA05466.1"/>
    <property type="molecule type" value="Genomic_DNA"/>
</dbReference>
<dbReference type="PANTHER" id="PTHR12835">
    <property type="entry name" value="BIOTIN PROTEIN LIGASE"/>
    <property type="match status" value="1"/>
</dbReference>
<protein>
    <recommendedName>
        <fullName evidence="1">BPL/LPL catalytic domain-containing protein</fullName>
    </recommendedName>
</protein>
<dbReference type="RefSeq" id="WP_168718831.1">
    <property type="nucleotide sequence ID" value="NZ_CP042909.1"/>
</dbReference>
<dbReference type="PANTHER" id="PTHR12835:SF5">
    <property type="entry name" value="BIOTIN--PROTEIN LIGASE"/>
    <property type="match status" value="1"/>
</dbReference>
<dbReference type="PROSITE" id="PS51733">
    <property type="entry name" value="BPL_LPL_CATALYTIC"/>
    <property type="match status" value="1"/>
</dbReference>
<dbReference type="Pfam" id="PF03099">
    <property type="entry name" value="BPL_LplA_LipB"/>
    <property type="match status" value="1"/>
</dbReference>
<dbReference type="InterPro" id="IPR045864">
    <property type="entry name" value="aa-tRNA-synth_II/BPL/LPL"/>
</dbReference>
<dbReference type="AlphaFoldDB" id="A0A6H1WQP7"/>
<accession>A0A6H1WQP7</accession>
<evidence type="ECO:0000313" key="3">
    <source>
        <dbReference type="Proteomes" id="UP000501253"/>
    </source>
</evidence>
<dbReference type="GO" id="GO:0004077">
    <property type="term" value="F:biotin--[biotin carboxyl-carrier protein] ligase activity"/>
    <property type="evidence" value="ECO:0007669"/>
    <property type="project" value="TreeGrafter"/>
</dbReference>